<sequence length="411" mass="40715">MRPVPEPAATEPMLRPVSAGIVSALVAFSSSFVVVLAGLEGVGASPQQAASGLVAVSVLMGIGSIALSLRTRLPITIAWSTPGAALLAGSGAAATGWSAAIGAFLAVGVLIMLTGLIPQLSRWISAIPHSIAQAMLAGVLMQLCLGPVQGLAKNPLAVAPVVLVWLLASRAVPRWASPLAFACAAIVVLVGLRDAAGPPASALLPRIALEMPSFELSAIVGIALPLYLVTMASQNVPGAAVMHGLGYTVPWRGSVLATGALTVIGAPAGGHGVNLAAISAALAAGPEAGADRGRRWVASLTAGIVMVGLGLCASAAAQLVVLAPAGVIPAVAGLALLGTFAASLRGALTVEGEQVPAACAFLVAASGLAIAGISAAFWSLVVGLVLHRVLRPRRATPGTLPQADRDPGPAR</sequence>
<dbReference type="PANTHER" id="PTHR30199">
    <property type="entry name" value="MFS FAMILY TRANSPORTER, PREDICTED SUBSTRATE BENZOATE"/>
    <property type="match status" value="1"/>
</dbReference>
<dbReference type="Proteomes" id="UP001589793">
    <property type="component" value="Unassembled WGS sequence"/>
</dbReference>
<evidence type="ECO:0000313" key="2">
    <source>
        <dbReference type="EMBL" id="MFC0676209.1"/>
    </source>
</evidence>
<dbReference type="PANTHER" id="PTHR30199:SF0">
    <property type="entry name" value="INNER MEMBRANE PROTEIN YDCO"/>
    <property type="match status" value="1"/>
</dbReference>
<feature type="transmembrane region" description="Helical" evidence="1">
    <location>
        <begin position="213"/>
        <end position="233"/>
    </location>
</feature>
<evidence type="ECO:0000313" key="3">
    <source>
        <dbReference type="Proteomes" id="UP001589793"/>
    </source>
</evidence>
<feature type="transmembrane region" description="Helical" evidence="1">
    <location>
        <begin position="296"/>
        <end position="321"/>
    </location>
</feature>
<keyword evidence="3" id="KW-1185">Reference proteome</keyword>
<dbReference type="RefSeq" id="WP_376983260.1">
    <property type="nucleotide sequence ID" value="NZ_JBHLSV010000050.1"/>
</dbReference>
<comment type="caution">
    <text evidence="2">The sequence shown here is derived from an EMBL/GenBank/DDBJ whole genome shotgun (WGS) entry which is preliminary data.</text>
</comment>
<reference evidence="2 3" key="1">
    <citation type="submission" date="2024-09" db="EMBL/GenBank/DDBJ databases">
        <authorList>
            <person name="Sun Q."/>
            <person name="Mori K."/>
        </authorList>
    </citation>
    <scope>NUCLEOTIDE SEQUENCE [LARGE SCALE GENOMIC DNA]</scope>
    <source>
        <strain evidence="2 3">CICC 10874</strain>
    </source>
</reference>
<gene>
    <name evidence="2" type="ORF">ACFFF6_19865</name>
</gene>
<name>A0ABV6RI20_9MICO</name>
<keyword evidence="1" id="KW-0472">Membrane</keyword>
<accession>A0ABV6RI20</accession>
<keyword evidence="1" id="KW-1133">Transmembrane helix</keyword>
<feature type="transmembrane region" description="Helical" evidence="1">
    <location>
        <begin position="172"/>
        <end position="192"/>
    </location>
</feature>
<protein>
    <submittedName>
        <fullName evidence="2">Benzoate/H(+) symporter BenE family transporter</fullName>
    </submittedName>
</protein>
<dbReference type="Pfam" id="PF03594">
    <property type="entry name" value="BenE"/>
    <property type="match status" value="1"/>
</dbReference>
<evidence type="ECO:0000256" key="1">
    <source>
        <dbReference type="SAM" id="Phobius"/>
    </source>
</evidence>
<organism evidence="2 3">
    <name type="scientific">Brachybacterium hainanense</name>
    <dbReference type="NCBI Taxonomy" id="1541174"/>
    <lineage>
        <taxon>Bacteria</taxon>
        <taxon>Bacillati</taxon>
        <taxon>Actinomycetota</taxon>
        <taxon>Actinomycetes</taxon>
        <taxon>Micrococcales</taxon>
        <taxon>Dermabacteraceae</taxon>
        <taxon>Brachybacterium</taxon>
    </lineage>
</organism>
<dbReference type="NCBIfam" id="TIGR00843">
    <property type="entry name" value="benE"/>
    <property type="match status" value="1"/>
</dbReference>
<feature type="transmembrane region" description="Helical" evidence="1">
    <location>
        <begin position="360"/>
        <end position="386"/>
    </location>
</feature>
<feature type="transmembrane region" description="Helical" evidence="1">
    <location>
        <begin position="20"/>
        <end position="39"/>
    </location>
</feature>
<proteinExistence type="predicted"/>
<keyword evidence="1" id="KW-0812">Transmembrane</keyword>
<dbReference type="EMBL" id="JBHLSV010000050">
    <property type="protein sequence ID" value="MFC0676209.1"/>
    <property type="molecule type" value="Genomic_DNA"/>
</dbReference>
<feature type="transmembrane region" description="Helical" evidence="1">
    <location>
        <begin position="327"/>
        <end position="348"/>
    </location>
</feature>
<feature type="transmembrane region" description="Helical" evidence="1">
    <location>
        <begin position="51"/>
        <end position="69"/>
    </location>
</feature>
<dbReference type="InterPro" id="IPR004711">
    <property type="entry name" value="Benzoate_Transporter"/>
</dbReference>